<reference evidence="2 3" key="1">
    <citation type="submission" date="2017-03" db="EMBL/GenBank/DDBJ databases">
        <title>Genome sequence of Clostridium hungatei DSM 14427.</title>
        <authorList>
            <person name="Poehlein A."/>
            <person name="Daniel R."/>
        </authorList>
    </citation>
    <scope>NUCLEOTIDE SEQUENCE [LARGE SCALE GENOMIC DNA]</scope>
    <source>
        <strain evidence="2 3">DSM 14427</strain>
    </source>
</reference>
<comment type="caution">
    <text evidence="2">The sequence shown here is derived from an EMBL/GenBank/DDBJ whole genome shotgun (WGS) entry which is preliminary data.</text>
</comment>
<dbReference type="Gene3D" id="2.60.40.10">
    <property type="entry name" value="Immunoglobulins"/>
    <property type="match status" value="1"/>
</dbReference>
<evidence type="ECO:0000259" key="1">
    <source>
        <dbReference type="SMART" id="SM01066"/>
    </source>
</evidence>
<dbReference type="STRING" id="48256.CLHUN_40250"/>
<keyword evidence="3" id="KW-1185">Reference proteome</keyword>
<sequence length="139" mass="15091">MVQSGNYQSNGDEALVYTDCTSSGCNECGCETFNVELSDKASGENYSGGVSFTTFGDQLKVTYDGQLAKGGACEVFAVVSTRDGTAGADTSTYHMSNTSPKRYELSIPLQKNRQISVSFKDNSDNWDNNSGKNYSYYIQ</sequence>
<dbReference type="OrthoDB" id="1683298at2"/>
<dbReference type="SMART" id="SM01066">
    <property type="entry name" value="CBM_25"/>
    <property type="match status" value="1"/>
</dbReference>
<evidence type="ECO:0000313" key="3">
    <source>
        <dbReference type="Proteomes" id="UP000191554"/>
    </source>
</evidence>
<feature type="domain" description="Carbohydrate binding module family 25" evidence="1">
    <location>
        <begin position="56"/>
        <end position="139"/>
    </location>
</feature>
<dbReference type="RefSeq" id="WP_080066484.1">
    <property type="nucleotide sequence ID" value="NZ_MZGX01000034.1"/>
</dbReference>
<dbReference type="AlphaFoldDB" id="A0A1V4SE35"/>
<dbReference type="InterPro" id="IPR005085">
    <property type="entry name" value="CBM25"/>
</dbReference>
<dbReference type="Proteomes" id="UP000191554">
    <property type="component" value="Unassembled WGS sequence"/>
</dbReference>
<evidence type="ECO:0000313" key="2">
    <source>
        <dbReference type="EMBL" id="OPX42120.1"/>
    </source>
</evidence>
<accession>A0A1V4SE35</accession>
<organism evidence="2 3">
    <name type="scientific">Ruminiclostridium hungatei</name>
    <name type="common">Clostridium hungatei</name>
    <dbReference type="NCBI Taxonomy" id="48256"/>
    <lineage>
        <taxon>Bacteria</taxon>
        <taxon>Bacillati</taxon>
        <taxon>Bacillota</taxon>
        <taxon>Clostridia</taxon>
        <taxon>Eubacteriales</taxon>
        <taxon>Oscillospiraceae</taxon>
        <taxon>Ruminiclostridium</taxon>
    </lineage>
</organism>
<dbReference type="InterPro" id="IPR013783">
    <property type="entry name" value="Ig-like_fold"/>
</dbReference>
<proteinExistence type="predicted"/>
<gene>
    <name evidence="2" type="ORF">CLHUN_40250</name>
</gene>
<name>A0A1V4SE35_RUMHU</name>
<protein>
    <recommendedName>
        <fullName evidence="1">Carbohydrate binding module family 25 domain-containing protein</fullName>
    </recommendedName>
</protein>
<dbReference type="EMBL" id="MZGX01000034">
    <property type="protein sequence ID" value="OPX42120.1"/>
    <property type="molecule type" value="Genomic_DNA"/>
</dbReference>
<dbReference type="GO" id="GO:2001070">
    <property type="term" value="F:starch binding"/>
    <property type="evidence" value="ECO:0007669"/>
    <property type="project" value="InterPro"/>
</dbReference>